<dbReference type="InterPro" id="IPR013708">
    <property type="entry name" value="Shikimate_DH-bd_N"/>
</dbReference>
<evidence type="ECO:0000259" key="4">
    <source>
        <dbReference type="Pfam" id="PF08501"/>
    </source>
</evidence>
<dbReference type="Pfam" id="PF08501">
    <property type="entry name" value="Shikimate_dh_N"/>
    <property type="match status" value="1"/>
</dbReference>
<dbReference type="Gene3D" id="3.40.50.10860">
    <property type="entry name" value="Leucine Dehydrogenase, chain A, domain 1"/>
    <property type="match status" value="1"/>
</dbReference>
<dbReference type="PANTHER" id="PTHR21089:SF1">
    <property type="entry name" value="BIFUNCTIONAL 3-DEHYDROQUINATE DEHYDRATASE_SHIKIMATE DEHYDROGENASE, CHLOROPLASTIC"/>
    <property type="match status" value="1"/>
</dbReference>
<dbReference type="InterPro" id="IPR022893">
    <property type="entry name" value="Shikimate_DH_fam"/>
</dbReference>
<dbReference type="GO" id="GO:0008652">
    <property type="term" value="P:amino acid biosynthetic process"/>
    <property type="evidence" value="ECO:0007669"/>
    <property type="project" value="UniProtKB-KW"/>
</dbReference>
<evidence type="ECO:0000256" key="3">
    <source>
        <dbReference type="HAMAP-Rule" id="MF_00222"/>
    </source>
</evidence>
<dbReference type="InterPro" id="IPR041121">
    <property type="entry name" value="SDH_C"/>
</dbReference>
<dbReference type="GO" id="GO:0009073">
    <property type="term" value="P:aromatic amino acid family biosynthetic process"/>
    <property type="evidence" value="ECO:0007669"/>
    <property type="project" value="UniProtKB-KW"/>
</dbReference>
<keyword evidence="3" id="KW-0028">Amino-acid biosynthesis</keyword>
<feature type="domain" description="Shikimate dehydrogenase substrate binding N-terminal" evidence="4">
    <location>
        <begin position="15"/>
        <end position="97"/>
    </location>
</feature>
<keyword evidence="3" id="KW-0560">Oxidoreductase</keyword>
<dbReference type="GO" id="GO:0005829">
    <property type="term" value="C:cytosol"/>
    <property type="evidence" value="ECO:0007669"/>
    <property type="project" value="TreeGrafter"/>
</dbReference>
<comment type="subunit">
    <text evidence="3">Homodimer.</text>
</comment>
<dbReference type="GO" id="GO:0009423">
    <property type="term" value="P:chorismate biosynthetic process"/>
    <property type="evidence" value="ECO:0007669"/>
    <property type="project" value="UniProtKB-UniRule"/>
</dbReference>
<protein>
    <recommendedName>
        <fullName evidence="3">Shikimate dehydrogenase (NADP(+))</fullName>
        <shortName evidence="3">SDH</shortName>
        <ecNumber evidence="3">1.1.1.25</ecNumber>
    </recommendedName>
</protein>
<evidence type="ECO:0000313" key="7">
    <source>
        <dbReference type="Proteomes" id="UP000274601"/>
    </source>
</evidence>
<comment type="function">
    <text evidence="3">Involved in the biosynthesis of the chorismate, which leads to the biosynthesis of aromatic amino acids. Catalyzes the reversible NADPH linked reduction of 3-dehydroshikimate (DHSA) to yield shikimate (SA).</text>
</comment>
<sequence length="290" mass="30770">MTPNGKEKTMRTVALFGSPLRRRHSAVMHNAAFAAAGVDARYELREVDEQGLTEQVAEARRDNWMGFQITAPYKLRIMDLLDEIEPDARAIGAVNSVAAESDRLIGFNTDVIGFMTGVRSCLGGDVKGRSVVVAGSGGVGHAAVYGLATAGAGTLTVLDLDAAMPRRLADDLGDAATIEPLAFDDPRTHDRLAKADLFVNATSVGMLSPGPVIDVDVLDPSAAVFDVVYIPAETELVRRARARGMRASNGDGMLVAQAAAAWCRWTGLPDPTETMRRAVAPLLAEGDARP</sequence>
<feature type="binding site" evidence="3">
    <location>
        <position position="110"/>
    </location>
    <ligand>
        <name>shikimate</name>
        <dbReference type="ChEBI" id="CHEBI:36208"/>
    </ligand>
</feature>
<evidence type="ECO:0000256" key="2">
    <source>
        <dbReference type="ARBA" id="ARBA00023141"/>
    </source>
</evidence>
<proteinExistence type="inferred from homology"/>
<feature type="binding site" evidence="3">
    <location>
        <position position="250"/>
    </location>
    <ligand>
        <name>NADP(+)</name>
        <dbReference type="ChEBI" id="CHEBI:58349"/>
    </ligand>
</feature>
<dbReference type="OrthoDB" id="9776868at2"/>
<keyword evidence="7" id="KW-1185">Reference proteome</keyword>
<comment type="similarity">
    <text evidence="3">Belongs to the shikimate dehydrogenase family.</text>
</comment>
<feature type="domain" description="SDH C-terminal" evidence="5">
    <location>
        <begin position="252"/>
        <end position="279"/>
    </location>
</feature>
<dbReference type="Pfam" id="PF18317">
    <property type="entry name" value="SDH_C"/>
    <property type="match status" value="1"/>
</dbReference>
<feature type="binding site" evidence="3">
    <location>
        <position position="257"/>
    </location>
    <ligand>
        <name>shikimate</name>
        <dbReference type="ChEBI" id="CHEBI:36208"/>
    </ligand>
</feature>
<dbReference type="EMBL" id="RBWU01000010">
    <property type="protein sequence ID" value="RKS67702.1"/>
    <property type="molecule type" value="Genomic_DNA"/>
</dbReference>
<dbReference type="EC" id="1.1.1.25" evidence="3"/>
<dbReference type="GO" id="GO:0004764">
    <property type="term" value="F:shikimate 3-dehydrogenase (NADP+) activity"/>
    <property type="evidence" value="ECO:0007669"/>
    <property type="project" value="UniProtKB-UniRule"/>
</dbReference>
<evidence type="ECO:0000256" key="1">
    <source>
        <dbReference type="ARBA" id="ARBA00004871"/>
    </source>
</evidence>
<feature type="binding site" evidence="3">
    <location>
        <position position="229"/>
    </location>
    <ligand>
        <name>shikimate</name>
        <dbReference type="ChEBI" id="CHEBI:36208"/>
    </ligand>
</feature>
<dbReference type="GO" id="GO:0019632">
    <property type="term" value="P:shikimate metabolic process"/>
    <property type="evidence" value="ECO:0007669"/>
    <property type="project" value="TreeGrafter"/>
</dbReference>
<feature type="binding site" evidence="3">
    <location>
        <position position="70"/>
    </location>
    <ligand>
        <name>shikimate</name>
        <dbReference type="ChEBI" id="CHEBI:36208"/>
    </ligand>
</feature>
<comment type="caution">
    <text evidence="6">The sequence shown here is derived from an EMBL/GenBank/DDBJ whole genome shotgun (WGS) entry which is preliminary data.</text>
</comment>
<dbReference type="InterPro" id="IPR036291">
    <property type="entry name" value="NAD(P)-bd_dom_sf"/>
</dbReference>
<name>A0A495Q8X1_9ACTN</name>
<dbReference type="Proteomes" id="UP000274601">
    <property type="component" value="Unassembled WGS sequence"/>
</dbReference>
<dbReference type="AlphaFoldDB" id="A0A495Q8X1"/>
<organism evidence="6 7">
    <name type="scientific">Actinomadura pelletieri DSM 43383</name>
    <dbReference type="NCBI Taxonomy" id="1120940"/>
    <lineage>
        <taxon>Bacteria</taxon>
        <taxon>Bacillati</taxon>
        <taxon>Actinomycetota</taxon>
        <taxon>Actinomycetes</taxon>
        <taxon>Streptosporangiales</taxon>
        <taxon>Thermomonosporaceae</taxon>
        <taxon>Actinomadura</taxon>
    </lineage>
</organism>
<dbReference type="Gene3D" id="3.40.50.720">
    <property type="entry name" value="NAD(P)-binding Rossmann-like Domain"/>
    <property type="match status" value="1"/>
</dbReference>
<dbReference type="SUPFAM" id="SSF51735">
    <property type="entry name" value="NAD(P)-binding Rossmann-fold domains"/>
    <property type="match status" value="1"/>
</dbReference>
<dbReference type="InterPro" id="IPR046346">
    <property type="entry name" value="Aminoacid_DH-like_N_sf"/>
</dbReference>
<evidence type="ECO:0000313" key="6">
    <source>
        <dbReference type="EMBL" id="RKS67702.1"/>
    </source>
</evidence>
<reference evidence="6 7" key="1">
    <citation type="submission" date="2018-10" db="EMBL/GenBank/DDBJ databases">
        <title>Genomic Encyclopedia of Archaeal and Bacterial Type Strains, Phase II (KMG-II): from individual species to whole genera.</title>
        <authorList>
            <person name="Goeker M."/>
        </authorList>
    </citation>
    <scope>NUCLEOTIDE SEQUENCE [LARGE SCALE GENOMIC DNA]</scope>
    <source>
        <strain evidence="6 7">DSM 43383</strain>
    </source>
</reference>
<dbReference type="GO" id="GO:0050661">
    <property type="term" value="F:NADP binding"/>
    <property type="evidence" value="ECO:0007669"/>
    <property type="project" value="TreeGrafter"/>
</dbReference>
<dbReference type="PANTHER" id="PTHR21089">
    <property type="entry name" value="SHIKIMATE DEHYDROGENASE"/>
    <property type="match status" value="1"/>
</dbReference>
<feature type="binding site" evidence="3">
    <location>
        <position position="227"/>
    </location>
    <ligand>
        <name>NADP(+)</name>
        <dbReference type="ChEBI" id="CHEBI:58349"/>
    </ligand>
</feature>
<dbReference type="SUPFAM" id="SSF53223">
    <property type="entry name" value="Aminoacid dehydrogenase-like, N-terminal domain"/>
    <property type="match status" value="1"/>
</dbReference>
<gene>
    <name evidence="3" type="primary">aroE</name>
    <name evidence="6" type="ORF">BZB76_6827</name>
</gene>
<feature type="binding site" evidence="3">
    <location>
        <begin position="135"/>
        <end position="139"/>
    </location>
    <ligand>
        <name>NADP(+)</name>
        <dbReference type="ChEBI" id="CHEBI:58349"/>
    </ligand>
</feature>
<dbReference type="HAMAP" id="MF_00222">
    <property type="entry name" value="Shikimate_DH_AroE"/>
    <property type="match status" value="1"/>
</dbReference>
<feature type="binding site" evidence="3">
    <location>
        <position position="95"/>
    </location>
    <ligand>
        <name>shikimate</name>
        <dbReference type="ChEBI" id="CHEBI:36208"/>
    </ligand>
</feature>
<evidence type="ECO:0000259" key="5">
    <source>
        <dbReference type="Pfam" id="PF18317"/>
    </source>
</evidence>
<dbReference type="UniPathway" id="UPA00053">
    <property type="reaction ID" value="UER00087"/>
</dbReference>
<comment type="pathway">
    <text evidence="1 3">Metabolic intermediate biosynthesis; chorismate biosynthesis; chorismate from D-erythrose 4-phosphate and phosphoenolpyruvate: step 4/7.</text>
</comment>
<comment type="caution">
    <text evidence="3">Lacks conserved residue(s) required for the propagation of feature annotation.</text>
</comment>
<keyword evidence="2 3" id="KW-0057">Aromatic amino acid biosynthesis</keyword>
<keyword evidence="3" id="KW-0521">NADP</keyword>
<feature type="active site" description="Proton acceptor" evidence="3">
    <location>
        <position position="74"/>
    </location>
</feature>
<accession>A0A495Q8X1</accession>
<comment type="catalytic activity">
    <reaction evidence="3">
        <text>shikimate + NADP(+) = 3-dehydroshikimate + NADPH + H(+)</text>
        <dbReference type="Rhea" id="RHEA:17737"/>
        <dbReference type="ChEBI" id="CHEBI:15378"/>
        <dbReference type="ChEBI" id="CHEBI:16630"/>
        <dbReference type="ChEBI" id="CHEBI:36208"/>
        <dbReference type="ChEBI" id="CHEBI:57783"/>
        <dbReference type="ChEBI" id="CHEBI:58349"/>
        <dbReference type="EC" id="1.1.1.25"/>
    </reaction>
</comment>